<dbReference type="PANTHER" id="PTHR43863:SF2">
    <property type="entry name" value="MALTASE-GLUCOAMYLASE"/>
    <property type="match status" value="1"/>
</dbReference>
<dbReference type="InterPro" id="IPR051816">
    <property type="entry name" value="Glycosyl_Hydrolase_31"/>
</dbReference>
<feature type="domain" description="Glycoside hydrolase family 31 TIM barrel" evidence="3">
    <location>
        <begin position="15"/>
        <end position="130"/>
    </location>
</feature>
<protein>
    <submittedName>
        <fullName evidence="4">Glycoside hydrolase family 31 protein</fullName>
    </submittedName>
</protein>
<organism evidence="4 5">
    <name type="scientific">Thalassobellus suaedae</name>
    <dbReference type="NCBI Taxonomy" id="3074124"/>
    <lineage>
        <taxon>Bacteria</taxon>
        <taxon>Pseudomonadati</taxon>
        <taxon>Bacteroidota</taxon>
        <taxon>Flavobacteriia</taxon>
        <taxon>Flavobacteriales</taxon>
        <taxon>Flavobacteriaceae</taxon>
        <taxon>Thalassobellus</taxon>
    </lineage>
</organism>
<accession>A0ABY9XYE4</accession>
<dbReference type="RefSeq" id="WP_415867196.1">
    <property type="nucleotide sequence ID" value="NZ_CP134537.1"/>
</dbReference>
<keyword evidence="2 4" id="KW-0378">Hydrolase</keyword>
<sequence length="130" mass="15108">MKIHGTQPKDAKSSGVKVYDAYNPEARDIYWKYLNKGIFSLGNDGWWMDSTEPDHFEREDKDYDEQTYLGSLRKYRNLYPLKTVGGVYDHQRATSEDKRVFILTRSAFAGQQRYGANSWSGDVTASWYSL</sequence>
<gene>
    <name evidence="4" type="ORF">RHP51_09825</name>
</gene>
<evidence type="ECO:0000256" key="1">
    <source>
        <dbReference type="ARBA" id="ARBA00007806"/>
    </source>
</evidence>
<dbReference type="GO" id="GO:0016787">
    <property type="term" value="F:hydrolase activity"/>
    <property type="evidence" value="ECO:0007669"/>
    <property type="project" value="UniProtKB-KW"/>
</dbReference>
<dbReference type="Proteomes" id="UP001302806">
    <property type="component" value="Chromosome"/>
</dbReference>
<comment type="similarity">
    <text evidence="1 2">Belongs to the glycosyl hydrolase 31 family.</text>
</comment>
<name>A0ABY9XYE4_9FLAO</name>
<evidence type="ECO:0000256" key="2">
    <source>
        <dbReference type="RuleBase" id="RU361185"/>
    </source>
</evidence>
<evidence type="ECO:0000313" key="5">
    <source>
        <dbReference type="Proteomes" id="UP001302806"/>
    </source>
</evidence>
<dbReference type="Pfam" id="PF01055">
    <property type="entry name" value="Glyco_hydro_31_2nd"/>
    <property type="match status" value="1"/>
</dbReference>
<dbReference type="PANTHER" id="PTHR43863">
    <property type="entry name" value="HYDROLASE, PUTATIVE (AFU_ORTHOLOGUE AFUA_1G03140)-RELATED"/>
    <property type="match status" value="1"/>
</dbReference>
<dbReference type="SUPFAM" id="SSF51445">
    <property type="entry name" value="(Trans)glycosidases"/>
    <property type="match status" value="1"/>
</dbReference>
<keyword evidence="2" id="KW-0326">Glycosidase</keyword>
<evidence type="ECO:0000259" key="3">
    <source>
        <dbReference type="Pfam" id="PF01055"/>
    </source>
</evidence>
<reference evidence="4 5" key="1">
    <citation type="submission" date="2023-09" db="EMBL/GenBank/DDBJ databases">
        <title>Thalassobella suaedae gen. nov., sp. nov., a marine bacterium of the family Flavobacteriaceae isolated from a halophyte Suaeda japonica.</title>
        <authorList>
            <person name="Lee S.Y."/>
            <person name="Hwang C.Y."/>
        </authorList>
    </citation>
    <scope>NUCLEOTIDE SEQUENCE [LARGE SCALE GENOMIC DNA]</scope>
    <source>
        <strain evidence="4 5">HL-DH14</strain>
    </source>
</reference>
<dbReference type="InterPro" id="IPR000322">
    <property type="entry name" value="Glyco_hydro_31_TIM"/>
</dbReference>
<dbReference type="InterPro" id="IPR017853">
    <property type="entry name" value="GH"/>
</dbReference>
<evidence type="ECO:0000313" key="4">
    <source>
        <dbReference type="EMBL" id="WNH10989.1"/>
    </source>
</evidence>
<proteinExistence type="inferred from homology"/>
<dbReference type="EMBL" id="CP134537">
    <property type="protein sequence ID" value="WNH10989.1"/>
    <property type="molecule type" value="Genomic_DNA"/>
</dbReference>
<dbReference type="Gene3D" id="3.20.20.80">
    <property type="entry name" value="Glycosidases"/>
    <property type="match status" value="1"/>
</dbReference>